<accession>A0A9Q1A6U2</accession>
<sequence>MILHIVHQNELNMDVIMIETQIEEAGSACVFSEISRKKASSSSSSSSSLSVVSCLDWIGIGEVYIGRRGS</sequence>
<comment type="caution">
    <text evidence="1">The sequence shown here is derived from an EMBL/GenBank/DDBJ whole genome shotgun (WGS) entry which is preliminary data.</text>
</comment>
<dbReference type="Proteomes" id="UP001151532">
    <property type="component" value="Chromosome 15Z"/>
</dbReference>
<evidence type="ECO:0000313" key="2">
    <source>
        <dbReference type="Proteomes" id="UP001151532"/>
    </source>
</evidence>
<keyword evidence="2" id="KW-1185">Reference proteome</keyword>
<gene>
    <name evidence="1" type="ORF">OIU79_025299</name>
</gene>
<proteinExistence type="predicted"/>
<reference evidence="1" key="2">
    <citation type="journal article" date="2023" name="Int. J. Mol. Sci.">
        <title>De Novo Assembly and Annotation of 11 Diverse Shrub Willow (Salix) Genomes Reveals Novel Gene Organization in Sex-Linked Regions.</title>
        <authorList>
            <person name="Hyden B."/>
            <person name="Feng K."/>
            <person name="Yates T.B."/>
            <person name="Jawdy S."/>
            <person name="Cereghino C."/>
            <person name="Smart L.B."/>
            <person name="Muchero W."/>
        </authorList>
    </citation>
    <scope>NUCLEOTIDE SEQUENCE</scope>
    <source>
        <tissue evidence="1">Shoot tip</tissue>
    </source>
</reference>
<organism evidence="1 2">
    <name type="scientific">Salix purpurea</name>
    <name type="common">Purple osier willow</name>
    <dbReference type="NCBI Taxonomy" id="77065"/>
    <lineage>
        <taxon>Eukaryota</taxon>
        <taxon>Viridiplantae</taxon>
        <taxon>Streptophyta</taxon>
        <taxon>Embryophyta</taxon>
        <taxon>Tracheophyta</taxon>
        <taxon>Spermatophyta</taxon>
        <taxon>Magnoliopsida</taxon>
        <taxon>eudicotyledons</taxon>
        <taxon>Gunneridae</taxon>
        <taxon>Pentapetalae</taxon>
        <taxon>rosids</taxon>
        <taxon>fabids</taxon>
        <taxon>Malpighiales</taxon>
        <taxon>Salicaceae</taxon>
        <taxon>Saliceae</taxon>
        <taxon>Salix</taxon>
    </lineage>
</organism>
<dbReference type="AlphaFoldDB" id="A0A9Q1A6U2"/>
<reference evidence="1" key="1">
    <citation type="submission" date="2022-11" db="EMBL/GenBank/DDBJ databases">
        <authorList>
            <person name="Hyden B.L."/>
            <person name="Feng K."/>
            <person name="Yates T."/>
            <person name="Jawdy S."/>
            <person name="Smart L.B."/>
            <person name="Muchero W."/>
        </authorList>
    </citation>
    <scope>NUCLEOTIDE SEQUENCE</scope>
    <source>
        <tissue evidence="1">Shoot tip</tissue>
    </source>
</reference>
<evidence type="ECO:0000313" key="1">
    <source>
        <dbReference type="EMBL" id="KAJ6760423.1"/>
    </source>
</evidence>
<protein>
    <submittedName>
        <fullName evidence="1">Uncharacterized protein</fullName>
    </submittedName>
</protein>
<name>A0A9Q1A6U2_SALPP</name>
<dbReference type="EMBL" id="JAPFFK010000006">
    <property type="protein sequence ID" value="KAJ6760423.1"/>
    <property type="molecule type" value="Genomic_DNA"/>
</dbReference>